<dbReference type="PANTHER" id="PTHR38109:SF1">
    <property type="entry name" value="PROTEIN YCGL"/>
    <property type="match status" value="1"/>
</dbReference>
<dbReference type="PROSITE" id="PS51648">
    <property type="entry name" value="YCGL"/>
    <property type="match status" value="1"/>
</dbReference>
<sequence>MSDATQRKLLCEIFKSPRQDEMYLYVDKRNGLQDLPAALLEHFGKPEPVLTMILTADKRLSRAKAADVMAAIDEKGFYLQMPPAKEEYLLDLYRTPTRPSY</sequence>
<evidence type="ECO:0000259" key="2">
    <source>
        <dbReference type="PROSITE" id="PS51648"/>
    </source>
</evidence>
<feature type="domain" description="YcgL" evidence="2">
    <location>
        <begin position="9"/>
        <end position="93"/>
    </location>
</feature>
<proteinExistence type="inferred from homology"/>
<evidence type="ECO:0000313" key="3">
    <source>
        <dbReference type="EMBL" id="SDG11235.1"/>
    </source>
</evidence>
<dbReference type="Gene3D" id="3.10.510.20">
    <property type="entry name" value="YcgL domain"/>
    <property type="match status" value="1"/>
</dbReference>
<dbReference type="HAMAP" id="MF_01866">
    <property type="entry name" value="UPF0745"/>
    <property type="match status" value="1"/>
</dbReference>
<name>A0A1G7RKK8_9GAMM</name>
<gene>
    <name evidence="3" type="ORF">SAMN05216571_104319</name>
</gene>
<dbReference type="EMBL" id="FNCI01000004">
    <property type="protein sequence ID" value="SDG11235.1"/>
    <property type="molecule type" value="Genomic_DNA"/>
</dbReference>
<protein>
    <recommendedName>
        <fullName evidence="1">YcgL domain-containing protein SAMN05216571_104319</fullName>
    </recommendedName>
</protein>
<dbReference type="RefSeq" id="WP_092525015.1">
    <property type="nucleotide sequence ID" value="NZ_FNCI01000004.1"/>
</dbReference>
<evidence type="ECO:0000313" key="4">
    <source>
        <dbReference type="Proteomes" id="UP000198641"/>
    </source>
</evidence>
<dbReference type="Pfam" id="PF05166">
    <property type="entry name" value="YcgL"/>
    <property type="match status" value="1"/>
</dbReference>
<accession>A0A1G7RKK8</accession>
<dbReference type="SUPFAM" id="SSF160191">
    <property type="entry name" value="YcgL-like"/>
    <property type="match status" value="1"/>
</dbReference>
<keyword evidence="4" id="KW-1185">Reference proteome</keyword>
<dbReference type="STRING" id="284577.SAMN05216571_104319"/>
<dbReference type="InterPro" id="IPR027354">
    <property type="entry name" value="YcgL_dom"/>
</dbReference>
<dbReference type="AlphaFoldDB" id="A0A1G7RKK8"/>
<dbReference type="Proteomes" id="UP000198641">
    <property type="component" value="Unassembled WGS sequence"/>
</dbReference>
<dbReference type="InterPro" id="IPR038068">
    <property type="entry name" value="YcgL-like_sf"/>
</dbReference>
<evidence type="ECO:0000256" key="1">
    <source>
        <dbReference type="HAMAP-Rule" id="MF_01866"/>
    </source>
</evidence>
<organism evidence="3 4">
    <name type="scientific">Onishia taeanensis</name>
    <dbReference type="NCBI Taxonomy" id="284577"/>
    <lineage>
        <taxon>Bacteria</taxon>
        <taxon>Pseudomonadati</taxon>
        <taxon>Pseudomonadota</taxon>
        <taxon>Gammaproteobacteria</taxon>
        <taxon>Oceanospirillales</taxon>
        <taxon>Halomonadaceae</taxon>
        <taxon>Onishia</taxon>
    </lineage>
</organism>
<dbReference type="OrthoDB" id="7062382at2"/>
<dbReference type="PANTHER" id="PTHR38109">
    <property type="entry name" value="PROTEIN YCGL"/>
    <property type="match status" value="1"/>
</dbReference>
<reference evidence="3 4" key="1">
    <citation type="submission" date="2016-10" db="EMBL/GenBank/DDBJ databases">
        <authorList>
            <person name="de Groot N.N."/>
        </authorList>
    </citation>
    <scope>NUCLEOTIDE SEQUENCE [LARGE SCALE GENOMIC DNA]</scope>
    <source>
        <strain evidence="3 4">BH539</strain>
    </source>
</reference>